<accession>A0A1X1RFI8</accession>
<dbReference type="SUPFAM" id="SSF46955">
    <property type="entry name" value="Putative DNA-binding domain"/>
    <property type="match status" value="1"/>
</dbReference>
<keyword evidence="2" id="KW-1185">Reference proteome</keyword>
<reference evidence="1 2" key="1">
    <citation type="submission" date="2016-01" db="EMBL/GenBank/DDBJ databases">
        <title>The new phylogeny of the genus Mycobacterium.</title>
        <authorList>
            <person name="Tarcisio F."/>
            <person name="Conor M."/>
            <person name="Antonella G."/>
            <person name="Elisabetta G."/>
            <person name="Giulia F.S."/>
            <person name="Sara T."/>
            <person name="Anna F."/>
            <person name="Clotilde B."/>
            <person name="Roberto B."/>
            <person name="Veronica D.S."/>
            <person name="Fabio R."/>
            <person name="Monica P."/>
            <person name="Olivier J."/>
            <person name="Enrico T."/>
            <person name="Nicola S."/>
        </authorList>
    </citation>
    <scope>NUCLEOTIDE SEQUENCE [LARGE SCALE GENOMIC DNA]</scope>
    <source>
        <strain evidence="1 2">DSM 44179</strain>
    </source>
</reference>
<proteinExistence type="predicted"/>
<dbReference type="RefSeq" id="WP_197745645.1">
    <property type="nucleotide sequence ID" value="NZ_AP022603.1"/>
</dbReference>
<name>A0A1X1RFI8_MYCFA</name>
<dbReference type="EMBL" id="LQOJ01000030">
    <property type="protein sequence ID" value="ORV04606.1"/>
    <property type="molecule type" value="Genomic_DNA"/>
</dbReference>
<dbReference type="AlphaFoldDB" id="A0A1X1RFI8"/>
<organism evidence="1 2">
    <name type="scientific">Mycolicibacterium fallax</name>
    <name type="common">Mycobacterium fallax</name>
    <dbReference type="NCBI Taxonomy" id="1793"/>
    <lineage>
        <taxon>Bacteria</taxon>
        <taxon>Bacillati</taxon>
        <taxon>Actinomycetota</taxon>
        <taxon>Actinomycetes</taxon>
        <taxon>Mycobacteriales</taxon>
        <taxon>Mycobacteriaceae</taxon>
        <taxon>Mycolicibacterium</taxon>
    </lineage>
</organism>
<dbReference type="InterPro" id="IPR041657">
    <property type="entry name" value="HTH_17"/>
</dbReference>
<protein>
    <submittedName>
        <fullName evidence="1">Uncharacterized protein</fullName>
    </submittedName>
</protein>
<evidence type="ECO:0000313" key="1">
    <source>
        <dbReference type="EMBL" id="ORV04606.1"/>
    </source>
</evidence>
<dbReference type="Pfam" id="PF12728">
    <property type="entry name" value="HTH_17"/>
    <property type="match status" value="1"/>
</dbReference>
<dbReference type="STRING" id="1793.AWC04_08410"/>
<dbReference type="InterPro" id="IPR009061">
    <property type="entry name" value="DNA-bd_dom_put_sf"/>
</dbReference>
<gene>
    <name evidence="1" type="ORF">AWC04_08410</name>
</gene>
<evidence type="ECO:0000313" key="2">
    <source>
        <dbReference type="Proteomes" id="UP000193484"/>
    </source>
</evidence>
<comment type="caution">
    <text evidence="1">The sequence shown here is derived from an EMBL/GenBank/DDBJ whole genome shotgun (WGS) entry which is preliminary data.</text>
</comment>
<dbReference type="Proteomes" id="UP000193484">
    <property type="component" value="Unassembled WGS sequence"/>
</dbReference>
<sequence>MKPHTDPRLTTPEAAEYMGLAQRTLEYWRRTDRGPRYLRFGHKVVYRQSDLDEFTQQCAVDTSETRAVS</sequence>